<evidence type="ECO:0000256" key="1">
    <source>
        <dbReference type="SAM" id="MobiDB-lite"/>
    </source>
</evidence>
<reference evidence="3 4" key="1">
    <citation type="journal article" date="2018" name="Evol. Lett.">
        <title>Horizontal gene cluster transfer increased hallucinogenic mushroom diversity.</title>
        <authorList>
            <person name="Reynolds H.T."/>
            <person name="Vijayakumar V."/>
            <person name="Gluck-Thaler E."/>
            <person name="Korotkin H.B."/>
            <person name="Matheny P.B."/>
            <person name="Slot J.C."/>
        </authorList>
    </citation>
    <scope>NUCLEOTIDE SEQUENCE [LARGE SCALE GENOMIC DNA]</scope>
    <source>
        <strain evidence="3 4">SRW20</strain>
    </source>
</reference>
<dbReference type="Proteomes" id="UP000284706">
    <property type="component" value="Unassembled WGS sequence"/>
</dbReference>
<feature type="region of interest" description="Disordered" evidence="1">
    <location>
        <begin position="75"/>
        <end position="101"/>
    </location>
</feature>
<dbReference type="GO" id="GO:0015205">
    <property type="term" value="F:nucleobase transmembrane transporter activity"/>
    <property type="evidence" value="ECO:0007669"/>
    <property type="project" value="TreeGrafter"/>
</dbReference>
<evidence type="ECO:0000313" key="3">
    <source>
        <dbReference type="EMBL" id="PPQ97311.1"/>
    </source>
</evidence>
<evidence type="ECO:0000256" key="2">
    <source>
        <dbReference type="SAM" id="Phobius"/>
    </source>
</evidence>
<organism evidence="3 4">
    <name type="scientific">Gymnopilus dilepis</name>
    <dbReference type="NCBI Taxonomy" id="231916"/>
    <lineage>
        <taxon>Eukaryota</taxon>
        <taxon>Fungi</taxon>
        <taxon>Dikarya</taxon>
        <taxon>Basidiomycota</taxon>
        <taxon>Agaricomycotina</taxon>
        <taxon>Agaricomycetes</taxon>
        <taxon>Agaricomycetidae</taxon>
        <taxon>Agaricales</taxon>
        <taxon>Agaricineae</taxon>
        <taxon>Hymenogastraceae</taxon>
        <taxon>Gymnopilus</taxon>
    </lineage>
</organism>
<dbReference type="STRING" id="231916.A0A409Y2Y1"/>
<dbReference type="GO" id="GO:0005886">
    <property type="term" value="C:plasma membrane"/>
    <property type="evidence" value="ECO:0007669"/>
    <property type="project" value="TreeGrafter"/>
</dbReference>
<dbReference type="OrthoDB" id="2018619at2759"/>
<feature type="non-terminal residue" evidence="3">
    <location>
        <position position="1"/>
    </location>
</feature>
<dbReference type="EMBL" id="NHYE01001265">
    <property type="protein sequence ID" value="PPQ97311.1"/>
    <property type="molecule type" value="Genomic_DNA"/>
</dbReference>
<sequence length="101" mass="11042">NWRAAVALLVSITPTLPGLINNINPKINVGNASFLFDVSWLYGFFSAGAVYLILSKASPAHETFMDRVILGDDDRRNESDEEISNTDGDRKEKAEASLASL</sequence>
<dbReference type="AlphaFoldDB" id="A0A409Y2Y1"/>
<comment type="caution">
    <text evidence="3">The sequence shown here is derived from an EMBL/GenBank/DDBJ whole genome shotgun (WGS) entry which is preliminary data.</text>
</comment>
<keyword evidence="2" id="KW-0812">Transmembrane</keyword>
<evidence type="ECO:0000313" key="4">
    <source>
        <dbReference type="Proteomes" id="UP000284706"/>
    </source>
</evidence>
<keyword evidence="2" id="KW-1133">Transmembrane helix</keyword>
<feature type="transmembrane region" description="Helical" evidence="2">
    <location>
        <begin position="33"/>
        <end position="54"/>
    </location>
</feature>
<proteinExistence type="predicted"/>
<keyword evidence="4" id="KW-1185">Reference proteome</keyword>
<dbReference type="PANTHER" id="PTHR30618:SF0">
    <property type="entry name" value="PURINE-URACIL PERMEASE NCS1"/>
    <property type="match status" value="1"/>
</dbReference>
<gene>
    <name evidence="3" type="ORF">CVT26_006648</name>
</gene>
<accession>A0A409Y2Y1</accession>
<dbReference type="PANTHER" id="PTHR30618">
    <property type="entry name" value="NCS1 FAMILY PURINE/PYRIMIDINE TRANSPORTER"/>
    <property type="match status" value="1"/>
</dbReference>
<protein>
    <submittedName>
        <fullName evidence="3">Uncharacterized protein</fullName>
    </submittedName>
</protein>
<keyword evidence="2" id="KW-0472">Membrane</keyword>
<dbReference type="InterPro" id="IPR045225">
    <property type="entry name" value="Uracil/uridine/allantoin_perm"/>
</dbReference>
<name>A0A409Y2Y1_9AGAR</name>
<dbReference type="InParanoid" id="A0A409Y2Y1"/>